<evidence type="ECO:0000313" key="12">
    <source>
        <dbReference type="EMBL" id="GBP36297.1"/>
    </source>
</evidence>
<evidence type="ECO:0000259" key="11">
    <source>
        <dbReference type="PROSITE" id="PS50923"/>
    </source>
</evidence>
<dbReference type="SMART" id="SM00192">
    <property type="entry name" value="LDLa"/>
    <property type="match status" value="5"/>
</dbReference>
<keyword evidence="12" id="KW-0378">Hydrolase</keyword>
<feature type="disulfide bond" evidence="8">
    <location>
        <begin position="202"/>
        <end position="220"/>
    </location>
</feature>
<dbReference type="Pfam" id="PF00057">
    <property type="entry name" value="Ldl_recept_a"/>
    <property type="match status" value="5"/>
</dbReference>
<feature type="disulfide bond" evidence="8">
    <location>
        <begin position="278"/>
        <end position="290"/>
    </location>
</feature>
<feature type="disulfide bond" evidence="8">
    <location>
        <begin position="123"/>
        <end position="141"/>
    </location>
</feature>
<keyword evidence="6" id="KW-0472">Membrane</keyword>
<proteinExistence type="predicted"/>
<dbReference type="InterPro" id="IPR036055">
    <property type="entry name" value="LDL_receptor-like_sf"/>
</dbReference>
<name>A0A4C1VDE8_EUMVA</name>
<comment type="caution">
    <text evidence="9">Lacks conserved residue(s) required for the propagation of feature annotation.</text>
</comment>
<dbReference type="SUPFAM" id="SSF57535">
    <property type="entry name" value="Complement control module/SCR domain"/>
    <property type="match status" value="1"/>
</dbReference>
<dbReference type="AlphaFoldDB" id="A0A4C1VDE8"/>
<dbReference type="CDD" id="cd00112">
    <property type="entry name" value="LDLa"/>
    <property type="match status" value="5"/>
</dbReference>
<evidence type="ECO:0000256" key="1">
    <source>
        <dbReference type="ARBA" id="ARBA00004167"/>
    </source>
</evidence>
<evidence type="ECO:0000256" key="10">
    <source>
        <dbReference type="SAM" id="MobiDB-lite"/>
    </source>
</evidence>
<feature type="disulfide bond" evidence="8">
    <location>
        <begin position="161"/>
        <end position="179"/>
    </location>
</feature>
<dbReference type="InterPro" id="IPR002172">
    <property type="entry name" value="LDrepeatLR_classA_rpt"/>
</dbReference>
<feature type="domain" description="Sushi" evidence="11">
    <location>
        <begin position="384"/>
        <end position="448"/>
    </location>
</feature>
<dbReference type="PANTHER" id="PTHR24270">
    <property type="entry name" value="LOW-DENSITY LIPOPROTEIN RECEPTOR-RELATED"/>
    <property type="match status" value="1"/>
</dbReference>
<comment type="caution">
    <text evidence="12">The sequence shown here is derived from an EMBL/GenBank/DDBJ whole genome shotgun (WGS) entry which is preliminary data.</text>
</comment>
<dbReference type="SUPFAM" id="SSF57424">
    <property type="entry name" value="LDL receptor-like module"/>
    <property type="match status" value="5"/>
</dbReference>
<dbReference type="EMBL" id="BGZK01000316">
    <property type="protein sequence ID" value="GBP36297.1"/>
    <property type="molecule type" value="Genomic_DNA"/>
</dbReference>
<feature type="disulfide bond" evidence="8">
    <location>
        <begin position="285"/>
        <end position="303"/>
    </location>
</feature>
<evidence type="ECO:0000256" key="4">
    <source>
        <dbReference type="ARBA" id="ARBA00022737"/>
    </source>
</evidence>
<protein>
    <submittedName>
        <fullName evidence="12">Modular serine protease</fullName>
    </submittedName>
</protein>
<dbReference type="GO" id="GO:0005886">
    <property type="term" value="C:plasma membrane"/>
    <property type="evidence" value="ECO:0007669"/>
    <property type="project" value="TreeGrafter"/>
</dbReference>
<feature type="disulfide bond" evidence="8">
    <location>
        <begin position="195"/>
        <end position="207"/>
    </location>
</feature>
<dbReference type="PROSITE" id="PS50068">
    <property type="entry name" value="LDLRA_2"/>
    <property type="match status" value="5"/>
</dbReference>
<feature type="disulfide bond" evidence="8">
    <location>
        <begin position="135"/>
        <end position="150"/>
    </location>
</feature>
<dbReference type="PROSITE" id="PS01209">
    <property type="entry name" value="LDLRA_1"/>
    <property type="match status" value="4"/>
</dbReference>
<dbReference type="PRINTS" id="PR00261">
    <property type="entry name" value="LDLRECEPTOR"/>
</dbReference>
<keyword evidence="7 8" id="KW-1015">Disulfide bond</keyword>
<evidence type="ECO:0000256" key="2">
    <source>
        <dbReference type="ARBA" id="ARBA00004308"/>
    </source>
</evidence>
<evidence type="ECO:0000256" key="7">
    <source>
        <dbReference type="ARBA" id="ARBA00023157"/>
    </source>
</evidence>
<dbReference type="InterPro" id="IPR023415">
    <property type="entry name" value="LDLR_class-A_CS"/>
</dbReference>
<evidence type="ECO:0000256" key="6">
    <source>
        <dbReference type="ARBA" id="ARBA00023136"/>
    </source>
</evidence>
<reference evidence="12 13" key="1">
    <citation type="journal article" date="2019" name="Commun. Biol.">
        <title>The bagworm genome reveals a unique fibroin gene that provides high tensile strength.</title>
        <authorList>
            <person name="Kono N."/>
            <person name="Nakamura H."/>
            <person name="Ohtoshi R."/>
            <person name="Tomita M."/>
            <person name="Numata K."/>
            <person name="Arakawa K."/>
        </authorList>
    </citation>
    <scope>NUCLEOTIDE SEQUENCE [LARGE SCALE GENOMIC DNA]</scope>
</reference>
<dbReference type="Gene3D" id="2.10.70.10">
    <property type="entry name" value="Complement Module, domain 1"/>
    <property type="match status" value="1"/>
</dbReference>
<gene>
    <name evidence="12" type="primary">modSP</name>
    <name evidence="12" type="ORF">EVAR_85546_1</name>
</gene>
<evidence type="ECO:0000256" key="3">
    <source>
        <dbReference type="ARBA" id="ARBA00022692"/>
    </source>
</evidence>
<dbReference type="InterPro" id="IPR050685">
    <property type="entry name" value="LDLR"/>
</dbReference>
<keyword evidence="13" id="KW-1185">Reference proteome</keyword>
<comment type="subcellular location">
    <subcellularLocation>
        <location evidence="2">Endomembrane system</location>
    </subcellularLocation>
    <subcellularLocation>
        <location evidence="1">Membrane</location>
        <topology evidence="1">Single-pass membrane protein</topology>
    </subcellularLocation>
</comment>
<dbReference type="OrthoDB" id="2019384at2759"/>
<dbReference type="InterPro" id="IPR035976">
    <property type="entry name" value="Sushi/SCR/CCP_sf"/>
</dbReference>
<dbReference type="GO" id="GO:0006508">
    <property type="term" value="P:proteolysis"/>
    <property type="evidence" value="ECO:0007669"/>
    <property type="project" value="UniProtKB-KW"/>
</dbReference>
<dbReference type="STRING" id="151549.A0A4C1VDE8"/>
<keyword evidence="4" id="KW-0677">Repeat</keyword>
<dbReference type="CDD" id="cd00033">
    <property type="entry name" value="CCP"/>
    <property type="match status" value="1"/>
</dbReference>
<dbReference type="GO" id="GO:0016192">
    <property type="term" value="P:vesicle-mediated transport"/>
    <property type="evidence" value="ECO:0007669"/>
    <property type="project" value="UniProtKB-ARBA"/>
</dbReference>
<dbReference type="Proteomes" id="UP000299102">
    <property type="component" value="Unassembled WGS sequence"/>
</dbReference>
<keyword evidence="3" id="KW-0812">Transmembrane</keyword>
<evidence type="ECO:0000256" key="9">
    <source>
        <dbReference type="PROSITE-ProRule" id="PRU00302"/>
    </source>
</evidence>
<feature type="disulfide bond" evidence="8">
    <location>
        <begin position="244"/>
        <end position="262"/>
    </location>
</feature>
<evidence type="ECO:0000313" key="13">
    <source>
        <dbReference type="Proteomes" id="UP000299102"/>
    </source>
</evidence>
<dbReference type="GO" id="GO:0008233">
    <property type="term" value="F:peptidase activity"/>
    <property type="evidence" value="ECO:0007669"/>
    <property type="project" value="UniProtKB-KW"/>
</dbReference>
<evidence type="ECO:0000256" key="5">
    <source>
        <dbReference type="ARBA" id="ARBA00022989"/>
    </source>
</evidence>
<dbReference type="PROSITE" id="PS50923">
    <property type="entry name" value="SUSHI"/>
    <property type="match status" value="1"/>
</dbReference>
<evidence type="ECO:0000256" key="8">
    <source>
        <dbReference type="PROSITE-ProRule" id="PRU00124"/>
    </source>
</evidence>
<dbReference type="GO" id="GO:0012505">
    <property type="term" value="C:endomembrane system"/>
    <property type="evidence" value="ECO:0007669"/>
    <property type="project" value="UniProtKB-SubCell"/>
</dbReference>
<dbReference type="InterPro" id="IPR000436">
    <property type="entry name" value="Sushi_SCR_CCP_dom"/>
</dbReference>
<organism evidence="12 13">
    <name type="scientific">Eumeta variegata</name>
    <name type="common">Bagworm moth</name>
    <name type="synonym">Eumeta japonica</name>
    <dbReference type="NCBI Taxonomy" id="151549"/>
    <lineage>
        <taxon>Eukaryota</taxon>
        <taxon>Metazoa</taxon>
        <taxon>Ecdysozoa</taxon>
        <taxon>Arthropoda</taxon>
        <taxon>Hexapoda</taxon>
        <taxon>Insecta</taxon>
        <taxon>Pterygota</taxon>
        <taxon>Neoptera</taxon>
        <taxon>Endopterygota</taxon>
        <taxon>Lepidoptera</taxon>
        <taxon>Glossata</taxon>
        <taxon>Ditrysia</taxon>
        <taxon>Tineoidea</taxon>
        <taxon>Psychidae</taxon>
        <taxon>Oiketicinae</taxon>
        <taxon>Eumeta</taxon>
    </lineage>
</organism>
<keyword evidence="12" id="KW-0645">Protease</keyword>
<sequence>MQIYKSNDEFKQKQSLKQRLCGAGFEGRGRRERGGGCPRSAADERLDLRSTPLYGLRVVKAASPPRDGCGDLQQVVATSLSALLFKVTAQMHKTLPSTRRFIRRHGNPKPCSVLFHSLHSFRCGDGYCARADALCDGVRDCKDNSDEVDCFANKPKNQWQCRDGSCIGFDGVCDGARDCADGSDETHALCRKMKCQSNWFRCTYGACVDGTAPCNGVRECADGSDELQPRCFNETGEVGKQFKCEDGSTIESWNRCDGVADCADGSDETVAACAGMQCPSYVFQCAYGACVDQGSDCNGKMECADGSDEDDELCNRTGPAPPAPTAGPATPQYAASRNATKNKGVVSLLKKLLSVKEFFAVADPRPHQCVVEDLQIILRPSSGGPCKLPALPDHGNYVVLGRAGTRPGDAFDSFALNYTCDAGYGAIGKMSIYCHQGFWPEEPPRCVSVKEMSVMTTASLYLAYGCRFGLTNGLCRLAPHPSVEYACQVPGANGGTRPCERYEPVGTLVLPTCRTPNYYSPQILSPMKCIEGSWNYIANCIPGLTKNGTNVTILIKDQVEVYISGIQYTVTDGTKENITEKFTTQTVAKDNAVVKDFNAVDESDWRIGAGVASAASESGNIHIRAKRKNETIVFKN</sequence>
<keyword evidence="9" id="KW-0768">Sushi</keyword>
<keyword evidence="5" id="KW-1133">Transmembrane helix</keyword>
<feature type="region of interest" description="Disordered" evidence="10">
    <location>
        <begin position="311"/>
        <end position="333"/>
    </location>
</feature>
<dbReference type="Gene3D" id="4.10.400.10">
    <property type="entry name" value="Low-density Lipoprotein Receptor"/>
    <property type="match status" value="5"/>
</dbReference>
<accession>A0A4C1VDE8</accession>